<evidence type="ECO:0000256" key="2">
    <source>
        <dbReference type="SAM" id="Phobius"/>
    </source>
</evidence>
<keyword evidence="2" id="KW-1133">Transmembrane helix</keyword>
<evidence type="ECO:0000256" key="1">
    <source>
        <dbReference type="SAM" id="MobiDB-lite"/>
    </source>
</evidence>
<dbReference type="Proteomes" id="UP000785679">
    <property type="component" value="Unassembled WGS sequence"/>
</dbReference>
<keyword evidence="4" id="KW-1185">Reference proteome</keyword>
<organism evidence="3 4">
    <name type="scientific">Halteria grandinella</name>
    <dbReference type="NCBI Taxonomy" id="5974"/>
    <lineage>
        <taxon>Eukaryota</taxon>
        <taxon>Sar</taxon>
        <taxon>Alveolata</taxon>
        <taxon>Ciliophora</taxon>
        <taxon>Intramacronucleata</taxon>
        <taxon>Spirotrichea</taxon>
        <taxon>Stichotrichia</taxon>
        <taxon>Sporadotrichida</taxon>
        <taxon>Halteriidae</taxon>
        <taxon>Halteria</taxon>
    </lineage>
</organism>
<dbReference type="AlphaFoldDB" id="A0A8J8SXE4"/>
<evidence type="ECO:0000313" key="4">
    <source>
        <dbReference type="Proteomes" id="UP000785679"/>
    </source>
</evidence>
<accession>A0A8J8SXE4</accession>
<feature type="transmembrane region" description="Helical" evidence="2">
    <location>
        <begin position="61"/>
        <end position="79"/>
    </location>
</feature>
<feature type="region of interest" description="Disordered" evidence="1">
    <location>
        <begin position="301"/>
        <end position="324"/>
    </location>
</feature>
<gene>
    <name evidence="3" type="ORF">FGO68_gene10087</name>
</gene>
<proteinExistence type="predicted"/>
<sequence>MAITINHVIELPDNLGKCNFVLIFRNICIVWPQAHILYYEALPVLIALRVADFLQQEGGDIYEVSLALALLMLSIYSLYEQMSHAFRKLLRPYLLDAVSLFQLAFEMREGQMAHIQMSRWRDRHGFFCQVLLHLYNKLLNRIQAEIPAIIYVINGFGFKLVATISTIIGRVVNYFSNLPVITIIKNGKKESQQEQTPSNLGSSQALTKPCPIHAGGFSGNKNSWQHIRSRELINCLESKPGKYSWRSFDRKRGQKQDSIKLLSVGKGENTTSDARSELLWVSSTNCCCEPGTDGREFYPKVTQAKNNTERNPSGILSGGKRTRG</sequence>
<evidence type="ECO:0000313" key="3">
    <source>
        <dbReference type="EMBL" id="TNV74180.1"/>
    </source>
</evidence>
<name>A0A8J8SXE4_HALGN</name>
<protein>
    <submittedName>
        <fullName evidence="3">Uncharacterized protein</fullName>
    </submittedName>
</protein>
<reference evidence="3" key="1">
    <citation type="submission" date="2019-06" db="EMBL/GenBank/DDBJ databases">
        <authorList>
            <person name="Zheng W."/>
        </authorList>
    </citation>
    <scope>NUCLEOTIDE SEQUENCE</scope>
    <source>
        <strain evidence="3">QDHG01</strain>
    </source>
</reference>
<dbReference type="EMBL" id="RRYP01017339">
    <property type="protein sequence ID" value="TNV74180.1"/>
    <property type="molecule type" value="Genomic_DNA"/>
</dbReference>
<keyword evidence="2" id="KW-0472">Membrane</keyword>
<keyword evidence="2" id="KW-0812">Transmembrane</keyword>
<comment type="caution">
    <text evidence="3">The sequence shown here is derived from an EMBL/GenBank/DDBJ whole genome shotgun (WGS) entry which is preliminary data.</text>
</comment>